<evidence type="ECO:0000313" key="2">
    <source>
        <dbReference type="EMBL" id="ATU83863.1"/>
    </source>
</evidence>
<dbReference type="Proteomes" id="UP000267516">
    <property type="component" value="Segment"/>
</dbReference>
<name>K7WHN9_9VIRU</name>
<dbReference type="EMBL" id="MF768985">
    <property type="protein sequence ID" value="ATU83863.1"/>
    <property type="molecule type" value="Genomic_DNA"/>
</dbReference>
<protein>
    <submittedName>
        <fullName evidence="2">ORF330</fullName>
    </submittedName>
    <submittedName>
        <fullName evidence="1">Wsv292</fullName>
    </submittedName>
</protein>
<evidence type="ECO:0000313" key="1">
    <source>
        <dbReference type="EMBL" id="AFX59668.1"/>
    </source>
</evidence>
<reference evidence="2" key="3">
    <citation type="journal article" date="2018" name="Aquaculture">
        <title>Complete genome sequence of a white spot syndrome virus associated with a disease incursion in Australia.</title>
        <authorList>
            <person name="Oakey J."/>
            <person name="Smith C.S."/>
        </authorList>
    </citation>
    <scope>NUCLEOTIDE SEQUENCE [LARGE SCALE GENOMIC DNA]</scope>
    <source>
        <strain evidence="2">WSSV-AU</strain>
    </source>
</reference>
<proteinExistence type="predicted"/>
<evidence type="ECO:0000313" key="3">
    <source>
        <dbReference type="Proteomes" id="UP000277283"/>
    </source>
</evidence>
<accession>K7WHN9</accession>
<dbReference type="EMBL" id="JX515788">
    <property type="protein sequence ID" value="AFX59668.1"/>
    <property type="molecule type" value="Genomic_DNA"/>
</dbReference>
<gene>
    <name evidence="1" type="ORF">wssv_02910</name>
</gene>
<sequence length="78" mass="8563">MEMEVGAPEGTMLVSVEVFCLFVRFLFSSYSLERVEDTSPKDFPLDDKIDCAIFSFCSVVNEAVEEEEEAAVAVAVGS</sequence>
<organism evidence="1 3">
    <name type="scientific">White spot syndrome virus</name>
    <dbReference type="NCBI Taxonomy" id="342409"/>
    <lineage>
        <taxon>Viruses</taxon>
        <taxon>Viruses incertae sedis</taxon>
        <taxon>Naldaviricetes</taxon>
        <taxon>Nimaviridae</taxon>
        <taxon>Whispovirus</taxon>
    </lineage>
</organism>
<reference evidence="3" key="2">
    <citation type="submission" date="2012-08" db="EMBL/GenBank/DDBJ databases">
        <authorList>
            <person name="Choi T.-J."/>
        </authorList>
    </citation>
    <scope>NUCLEOTIDE SEQUENCE [LARGE SCALE GENOMIC DNA]</scope>
    <source>
        <strain evidence="3">K-LV1</strain>
    </source>
</reference>
<reference evidence="1" key="1">
    <citation type="submission" date="2012-08" db="EMBL/GenBank/DDBJ databases">
        <title>Cassytha pubescens and C. glabella (Lauraceae) are not disjunctly distributed between Australia and the Ryukyu Archipelago of Japan - evidence from morphological and molecular data.</title>
        <authorList>
            <person name="Kokubugata G."/>
            <person name="Nakamura K."/>
            <person name="Forster P.I."/>
            <person name="Wilson G.W."/>
            <person name="Holland A.E."/>
            <person name="Hirayama Y."/>
            <person name="Yokota M."/>
        </authorList>
    </citation>
    <scope>NUCLEOTIDE SEQUENCE</scope>
    <source>
        <strain evidence="1">K-LV1</strain>
    </source>
</reference>
<dbReference type="Proteomes" id="UP000277283">
    <property type="component" value="Segment"/>
</dbReference>